<dbReference type="Pfam" id="PF09209">
    <property type="entry name" value="CecR_C"/>
    <property type="match status" value="1"/>
</dbReference>
<dbReference type="EMBL" id="MSCW01000006">
    <property type="protein sequence ID" value="ONF43657.1"/>
    <property type="molecule type" value="Genomic_DNA"/>
</dbReference>
<dbReference type="STRING" id="135739.BTO32_08325"/>
<dbReference type="Proteomes" id="UP000189339">
    <property type="component" value="Unassembled WGS sequence"/>
</dbReference>
<protein>
    <recommendedName>
        <fullName evidence="5">HTH tetR-type domain-containing protein</fullName>
    </recommendedName>
</protein>
<dbReference type="Pfam" id="PF00440">
    <property type="entry name" value="TetR_N"/>
    <property type="match status" value="1"/>
</dbReference>
<feature type="DNA-binding region" description="H-T-H motif" evidence="4">
    <location>
        <begin position="34"/>
        <end position="53"/>
    </location>
</feature>
<dbReference type="InterPro" id="IPR015292">
    <property type="entry name" value="Tscrpt_reg_YbiH_C"/>
</dbReference>
<gene>
    <name evidence="6" type="ORF">BTO32_08325</name>
</gene>
<evidence type="ECO:0000313" key="6">
    <source>
        <dbReference type="EMBL" id="ONF43657.1"/>
    </source>
</evidence>
<keyword evidence="1" id="KW-0805">Transcription regulation</keyword>
<dbReference type="AlphaFoldDB" id="A0A1V2DSS4"/>
<dbReference type="PANTHER" id="PTHR30055:SF234">
    <property type="entry name" value="HTH-TYPE TRANSCRIPTIONAL REGULATOR BETI"/>
    <property type="match status" value="1"/>
</dbReference>
<dbReference type="PANTHER" id="PTHR30055">
    <property type="entry name" value="HTH-TYPE TRANSCRIPTIONAL REGULATOR RUTR"/>
    <property type="match status" value="1"/>
</dbReference>
<dbReference type="InterPro" id="IPR001647">
    <property type="entry name" value="HTH_TetR"/>
</dbReference>
<dbReference type="RefSeq" id="WP_076724178.1">
    <property type="nucleotide sequence ID" value="NZ_MSCW01000006.1"/>
</dbReference>
<dbReference type="PROSITE" id="PS50977">
    <property type="entry name" value="HTH_TETR_2"/>
    <property type="match status" value="1"/>
</dbReference>
<dbReference type="Gene3D" id="1.10.357.10">
    <property type="entry name" value="Tetracycline Repressor, domain 2"/>
    <property type="match status" value="1"/>
</dbReference>
<reference evidence="6 7" key="1">
    <citation type="submission" date="2016-12" db="EMBL/GenBank/DDBJ databases">
        <title>Marinobacter lutaoensis whole genome sequencing.</title>
        <authorList>
            <person name="Verma A."/>
            <person name="Krishnamurthi S."/>
        </authorList>
    </citation>
    <scope>NUCLEOTIDE SEQUENCE [LARGE SCALE GENOMIC DNA]</scope>
    <source>
        <strain evidence="6 7">T5054</strain>
    </source>
</reference>
<evidence type="ECO:0000256" key="3">
    <source>
        <dbReference type="ARBA" id="ARBA00023163"/>
    </source>
</evidence>
<evidence type="ECO:0000256" key="4">
    <source>
        <dbReference type="PROSITE-ProRule" id="PRU00335"/>
    </source>
</evidence>
<keyword evidence="3" id="KW-0804">Transcription</keyword>
<dbReference type="SUPFAM" id="SSF48498">
    <property type="entry name" value="Tetracyclin repressor-like, C-terminal domain"/>
    <property type="match status" value="1"/>
</dbReference>
<dbReference type="OrthoDB" id="9151800at2"/>
<keyword evidence="7" id="KW-1185">Reference proteome</keyword>
<sequence length="218" mass="24469">MSKDSRKRQGDHTRDALLKAATRVFAQAGYHGASTRAIAQAANVNQALIGYHFGSKEALYQAVFVSITEALEQRMAARVDTLEAMLAAPEVPRPSYLAVLEGVCGGMAELMVQPETEYWSQLILREQQQPGPAFEALYERFMGRVLDTLTRVVAHLCPALDRRDVKLLVVSMIGQVIVWRFARAGIQRHLGWQQPDIEAIKNRLFTNIRLLLQEEPAR</sequence>
<accession>A0A1V2DSS4</accession>
<evidence type="ECO:0000313" key="7">
    <source>
        <dbReference type="Proteomes" id="UP000189339"/>
    </source>
</evidence>
<comment type="caution">
    <text evidence="6">The sequence shown here is derived from an EMBL/GenBank/DDBJ whole genome shotgun (WGS) entry which is preliminary data.</text>
</comment>
<dbReference type="InterPro" id="IPR036271">
    <property type="entry name" value="Tet_transcr_reg_TetR-rel_C_sf"/>
</dbReference>
<organism evidence="6 7">
    <name type="scientific">Marinobacter lutaoensis</name>
    <dbReference type="NCBI Taxonomy" id="135739"/>
    <lineage>
        <taxon>Bacteria</taxon>
        <taxon>Pseudomonadati</taxon>
        <taxon>Pseudomonadota</taxon>
        <taxon>Gammaproteobacteria</taxon>
        <taxon>Pseudomonadales</taxon>
        <taxon>Marinobacteraceae</taxon>
        <taxon>Marinobacter</taxon>
    </lineage>
</organism>
<dbReference type="SUPFAM" id="SSF46689">
    <property type="entry name" value="Homeodomain-like"/>
    <property type="match status" value="1"/>
</dbReference>
<keyword evidence="2 4" id="KW-0238">DNA-binding</keyword>
<proteinExistence type="predicted"/>
<dbReference type="Gene3D" id="1.10.10.60">
    <property type="entry name" value="Homeodomain-like"/>
    <property type="match status" value="1"/>
</dbReference>
<dbReference type="InterPro" id="IPR009057">
    <property type="entry name" value="Homeodomain-like_sf"/>
</dbReference>
<dbReference type="GO" id="GO:0003700">
    <property type="term" value="F:DNA-binding transcription factor activity"/>
    <property type="evidence" value="ECO:0007669"/>
    <property type="project" value="TreeGrafter"/>
</dbReference>
<feature type="domain" description="HTH tetR-type" evidence="5">
    <location>
        <begin position="11"/>
        <end position="71"/>
    </location>
</feature>
<name>A0A1V2DSS4_9GAMM</name>
<dbReference type="GO" id="GO:0000976">
    <property type="term" value="F:transcription cis-regulatory region binding"/>
    <property type="evidence" value="ECO:0007669"/>
    <property type="project" value="TreeGrafter"/>
</dbReference>
<evidence type="ECO:0000256" key="1">
    <source>
        <dbReference type="ARBA" id="ARBA00023015"/>
    </source>
</evidence>
<evidence type="ECO:0000259" key="5">
    <source>
        <dbReference type="PROSITE" id="PS50977"/>
    </source>
</evidence>
<dbReference type="PRINTS" id="PR00455">
    <property type="entry name" value="HTHTETR"/>
</dbReference>
<dbReference type="InterPro" id="IPR050109">
    <property type="entry name" value="HTH-type_TetR-like_transc_reg"/>
</dbReference>
<evidence type="ECO:0000256" key="2">
    <source>
        <dbReference type="ARBA" id="ARBA00023125"/>
    </source>
</evidence>